<keyword evidence="3" id="KW-1185">Reference proteome</keyword>
<dbReference type="AlphaFoldDB" id="A0A939PLY4"/>
<keyword evidence="1" id="KW-0732">Signal</keyword>
<evidence type="ECO:0008006" key="4">
    <source>
        <dbReference type="Google" id="ProtNLM"/>
    </source>
</evidence>
<dbReference type="PROSITE" id="PS51257">
    <property type="entry name" value="PROKAR_LIPOPROTEIN"/>
    <property type="match status" value="1"/>
</dbReference>
<dbReference type="RefSeq" id="WP_208258845.1">
    <property type="nucleotide sequence ID" value="NZ_JAGEOJ010000011.1"/>
</dbReference>
<sequence>MDQQKIRLARLSLAVTAALALAACSAGDSDKDAIADTMSDFLKAARAGDAAKACGHMTKVYRDADCVRSWSSDKSLLETLGGATFKVERVDKRAGEATVEVSLKSGASGHAGEWKLIKADKHWEIAEIGSGPAG</sequence>
<reference evidence="2" key="1">
    <citation type="submission" date="2021-03" db="EMBL/GenBank/DDBJ databases">
        <authorList>
            <person name="Kanchanasin P."/>
            <person name="Saeng-In P."/>
            <person name="Phongsopitanun W."/>
            <person name="Yuki M."/>
            <person name="Kudo T."/>
            <person name="Ohkuma M."/>
            <person name="Tanasupawat S."/>
        </authorList>
    </citation>
    <scope>NUCLEOTIDE SEQUENCE</scope>
    <source>
        <strain evidence="2">GKU 128</strain>
    </source>
</reference>
<name>A0A939PLY4_9ACTN</name>
<proteinExistence type="predicted"/>
<accession>A0A939PLY4</accession>
<gene>
    <name evidence="2" type="ORF">J4573_28030</name>
</gene>
<evidence type="ECO:0000256" key="1">
    <source>
        <dbReference type="SAM" id="SignalP"/>
    </source>
</evidence>
<organism evidence="2 3">
    <name type="scientific">Actinomadura barringtoniae</name>
    <dbReference type="NCBI Taxonomy" id="1427535"/>
    <lineage>
        <taxon>Bacteria</taxon>
        <taxon>Bacillati</taxon>
        <taxon>Actinomycetota</taxon>
        <taxon>Actinomycetes</taxon>
        <taxon>Streptosporangiales</taxon>
        <taxon>Thermomonosporaceae</taxon>
        <taxon>Actinomadura</taxon>
    </lineage>
</organism>
<evidence type="ECO:0000313" key="3">
    <source>
        <dbReference type="Proteomes" id="UP000669179"/>
    </source>
</evidence>
<comment type="caution">
    <text evidence="2">The sequence shown here is derived from an EMBL/GenBank/DDBJ whole genome shotgun (WGS) entry which is preliminary data.</text>
</comment>
<feature type="signal peptide" evidence="1">
    <location>
        <begin position="1"/>
        <end position="22"/>
    </location>
</feature>
<evidence type="ECO:0000313" key="2">
    <source>
        <dbReference type="EMBL" id="MBO2450976.1"/>
    </source>
</evidence>
<feature type="chain" id="PRO_5038341120" description="DUF4878 domain-containing protein" evidence="1">
    <location>
        <begin position="23"/>
        <end position="134"/>
    </location>
</feature>
<dbReference type="Proteomes" id="UP000669179">
    <property type="component" value="Unassembled WGS sequence"/>
</dbReference>
<dbReference type="EMBL" id="JAGEOJ010000011">
    <property type="protein sequence ID" value="MBO2450976.1"/>
    <property type="molecule type" value="Genomic_DNA"/>
</dbReference>
<protein>
    <recommendedName>
        <fullName evidence="4">DUF4878 domain-containing protein</fullName>
    </recommendedName>
</protein>